<dbReference type="OrthoDB" id="74835at2759"/>
<dbReference type="AlphaFoldDB" id="A0A0W4ZR16"/>
<keyword evidence="5" id="KW-0694">RNA-binding</keyword>
<dbReference type="GeneID" id="28935352"/>
<evidence type="ECO:0000259" key="8">
    <source>
        <dbReference type="Pfam" id="PF09770"/>
    </source>
</evidence>
<evidence type="ECO:0000256" key="7">
    <source>
        <dbReference type="SAM" id="MobiDB-lite"/>
    </source>
</evidence>
<evidence type="ECO:0000256" key="1">
    <source>
        <dbReference type="ARBA" id="ARBA00004123"/>
    </source>
</evidence>
<accession>A0A0W4ZR16</accession>
<dbReference type="GO" id="GO:0003723">
    <property type="term" value="F:RNA binding"/>
    <property type="evidence" value="ECO:0007669"/>
    <property type="project" value="UniProtKB-KW"/>
</dbReference>
<evidence type="ECO:0000256" key="5">
    <source>
        <dbReference type="ARBA" id="ARBA00022884"/>
    </source>
</evidence>
<comment type="similarity">
    <text evidence="3">Belongs to the PAT1 family.</text>
</comment>
<feature type="region of interest" description="Disordered" evidence="7">
    <location>
        <begin position="211"/>
        <end position="240"/>
    </location>
</feature>
<comment type="subcellular location">
    <subcellularLocation>
        <location evidence="2">Cytoplasm</location>
        <location evidence="2">P-body</location>
    </subcellularLocation>
    <subcellularLocation>
        <location evidence="1">Nucleus</location>
    </subcellularLocation>
</comment>
<dbReference type="GO" id="GO:0005634">
    <property type="term" value="C:nucleus"/>
    <property type="evidence" value="ECO:0007669"/>
    <property type="project" value="UniProtKB-SubCell"/>
</dbReference>
<dbReference type="GO" id="GO:0033962">
    <property type="term" value="P:P-body assembly"/>
    <property type="evidence" value="ECO:0007669"/>
    <property type="project" value="TreeGrafter"/>
</dbReference>
<dbReference type="InterPro" id="IPR019167">
    <property type="entry name" value="PAT1_dom"/>
</dbReference>
<sequence>MAFFEWKTSTKDAELERLSMGDMNEELGEGLEYDNMYDGLGETLEETKDDMNEDTFGVNMEEVGKDFDFSTNTQKMANMINEEQAFYREKDKMMEKMGDIKFLSVGKENRKISDTEYISRVSNKTAQSKDPCSDMKNLEYLKLQTSHSETSTYTNESKKKHFKGYISLKEVEAQFFKDNKRNSNESAQDNMYNTEFLDKILDTEVKKNTGVLEQANSRRELPRYDSQTNSKLQYSDSFRNKKSEKINETKLFHHNQNTNDMSKYDGLMSESDKNFINRIQLSQLVSDDPYSDDFYYYSYNSLKNKDNQQKLPNNPKTSCSSQDKQHLNKHNGNPILKIQQQIQNIVAAGKVKPKATQLSLEGALGKISFSTVRTPRQILSVKKPPDSSKKNNIKTCHINTPRNHKFYLYSIEKVYDSLLEIDEILRKQKQSKQGNSEPIDDDEHNKKIALLKEQILESLHITEPIPRNPNVVHPFISIISYNKGKKLIPRIFEYISSEQKLTILTVITIYLDHLDVVVYDLYNYSNESPPAYIKENIDTFTQVALPSLLAYVSETSLQIIIELLSIMLERMNLQMIAMTKIGLSFLTMFISRAEIIKQSAQADESDLKQWRKIYDLMFSKLVGRFIYVFPPSLSFSDEIYPWQFMAACAISSTLEQQHILVTEVREKVMDNVISSKHLPPNIAAIKLGNVNLFLHALGLDIEQLNI</sequence>
<evidence type="ECO:0000256" key="2">
    <source>
        <dbReference type="ARBA" id="ARBA00004201"/>
    </source>
</evidence>
<dbReference type="InterPro" id="IPR039900">
    <property type="entry name" value="Pat1-like"/>
</dbReference>
<evidence type="ECO:0000313" key="9">
    <source>
        <dbReference type="EMBL" id="KTW30824.1"/>
    </source>
</evidence>
<dbReference type="Pfam" id="PF09770">
    <property type="entry name" value="PAT1"/>
    <property type="match status" value="1"/>
</dbReference>
<dbReference type="GO" id="GO:0000932">
    <property type="term" value="C:P-body"/>
    <property type="evidence" value="ECO:0007669"/>
    <property type="project" value="UniProtKB-SubCell"/>
</dbReference>
<dbReference type="GO" id="GO:0000290">
    <property type="term" value="P:deadenylation-dependent decapping of nuclear-transcribed mRNA"/>
    <property type="evidence" value="ECO:0007669"/>
    <property type="project" value="EnsemblFungi"/>
</dbReference>
<keyword evidence="4" id="KW-0963">Cytoplasm</keyword>
<comment type="caution">
    <text evidence="9">The sequence shown here is derived from an EMBL/GenBank/DDBJ whole genome shotgun (WGS) entry which is preliminary data.</text>
</comment>
<reference evidence="10" key="1">
    <citation type="journal article" date="2016" name="Nat. Commun.">
        <title>Genome analysis of three Pneumocystis species reveals adaptation mechanisms to life exclusively in mammalian hosts.</title>
        <authorList>
            <person name="Ma L."/>
            <person name="Chen Z."/>
            <person name="Huang D.W."/>
            <person name="Kutty G."/>
            <person name="Ishihara M."/>
            <person name="Wang H."/>
            <person name="Abouelleil A."/>
            <person name="Bishop L."/>
            <person name="Davey E."/>
            <person name="Deng R."/>
            <person name="Deng X."/>
            <person name="Fan L."/>
            <person name="Fantoni G."/>
            <person name="Fitzgerald M."/>
            <person name="Gogineni E."/>
            <person name="Goldberg J.M."/>
            <person name="Handley G."/>
            <person name="Hu X."/>
            <person name="Huber C."/>
            <person name="Jiao X."/>
            <person name="Jones K."/>
            <person name="Levin J.Z."/>
            <person name="Liu Y."/>
            <person name="Macdonald P."/>
            <person name="Melnikov A."/>
            <person name="Raley C."/>
            <person name="Sassi M."/>
            <person name="Sherman B.T."/>
            <person name="Song X."/>
            <person name="Sykes S."/>
            <person name="Tran B."/>
            <person name="Walsh L."/>
            <person name="Xia Y."/>
            <person name="Yang J."/>
            <person name="Young S."/>
            <person name="Zeng Q."/>
            <person name="Zheng X."/>
            <person name="Stephens R."/>
            <person name="Nusbaum C."/>
            <person name="Birren B.W."/>
            <person name="Azadi P."/>
            <person name="Lempicki R.A."/>
            <person name="Cuomo C.A."/>
            <person name="Kovacs J.A."/>
        </authorList>
    </citation>
    <scope>NUCLEOTIDE SEQUENCE [LARGE SCALE GENOMIC DNA]</scope>
    <source>
        <strain evidence="10">B80</strain>
    </source>
</reference>
<dbReference type="PANTHER" id="PTHR21551">
    <property type="entry name" value="TOPOISOMERASE II-ASSOCIATED PROTEIN PAT1"/>
    <property type="match status" value="1"/>
</dbReference>
<dbReference type="EMBL" id="LFVZ01000002">
    <property type="protein sequence ID" value="KTW30824.1"/>
    <property type="molecule type" value="Genomic_DNA"/>
</dbReference>
<organism evidence="9 10">
    <name type="scientific">Pneumocystis carinii (strain B80)</name>
    <name type="common">Rat pneumocystis pneumonia agent</name>
    <name type="synonym">Pneumocystis carinii f. sp. carinii</name>
    <dbReference type="NCBI Taxonomy" id="1408658"/>
    <lineage>
        <taxon>Eukaryota</taxon>
        <taxon>Fungi</taxon>
        <taxon>Dikarya</taxon>
        <taxon>Ascomycota</taxon>
        <taxon>Taphrinomycotina</taxon>
        <taxon>Pneumocystomycetes</taxon>
        <taxon>Pneumocystaceae</taxon>
        <taxon>Pneumocystis</taxon>
    </lineage>
</organism>
<keyword evidence="6" id="KW-0539">Nucleus</keyword>
<dbReference type="VEuPathDB" id="FungiDB:T552_00535"/>
<keyword evidence="10" id="KW-1185">Reference proteome</keyword>
<evidence type="ECO:0000256" key="6">
    <source>
        <dbReference type="ARBA" id="ARBA00023242"/>
    </source>
</evidence>
<feature type="domain" description="mRNA decay factor PAT1" evidence="8">
    <location>
        <begin position="248"/>
        <end position="702"/>
    </location>
</feature>
<feature type="compositionally biased region" description="Polar residues" evidence="7">
    <location>
        <begin position="309"/>
        <end position="322"/>
    </location>
</feature>
<dbReference type="Proteomes" id="UP000054454">
    <property type="component" value="Unassembled WGS sequence"/>
</dbReference>
<evidence type="ECO:0000313" key="10">
    <source>
        <dbReference type="Proteomes" id="UP000054454"/>
    </source>
</evidence>
<protein>
    <recommendedName>
        <fullName evidence="8">mRNA decay factor PAT1 domain-containing protein</fullName>
    </recommendedName>
</protein>
<feature type="compositionally biased region" description="Polar residues" evidence="7">
    <location>
        <begin position="225"/>
        <end position="237"/>
    </location>
</feature>
<name>A0A0W4ZR16_PNEC8</name>
<proteinExistence type="inferred from homology"/>
<evidence type="ECO:0000256" key="4">
    <source>
        <dbReference type="ARBA" id="ARBA00022490"/>
    </source>
</evidence>
<dbReference type="PANTHER" id="PTHR21551:SF0">
    <property type="entry name" value="PROTEIN ASSOCIATED WITH TOPO II RELATED-1, ISOFORM A"/>
    <property type="match status" value="1"/>
</dbReference>
<evidence type="ECO:0000256" key="3">
    <source>
        <dbReference type="ARBA" id="ARBA00009138"/>
    </source>
</evidence>
<feature type="region of interest" description="Disordered" evidence="7">
    <location>
        <begin position="305"/>
        <end position="330"/>
    </location>
</feature>
<gene>
    <name evidence="9" type="ORF">T552_00535</name>
</gene>
<dbReference type="RefSeq" id="XP_018227420.1">
    <property type="nucleotide sequence ID" value="XM_018369150.1"/>
</dbReference>